<keyword evidence="8" id="KW-1185">Reference proteome</keyword>
<dbReference type="PANTHER" id="PTHR43333">
    <property type="entry name" value="2-HACID_DH_C DOMAIN-CONTAINING PROTEIN"/>
    <property type="match status" value="1"/>
</dbReference>
<dbReference type="CDD" id="cd05300">
    <property type="entry name" value="2-Hacid_dh_1"/>
    <property type="match status" value="1"/>
</dbReference>
<evidence type="ECO:0000256" key="3">
    <source>
        <dbReference type="ARBA" id="ARBA00023027"/>
    </source>
</evidence>
<dbReference type="RefSeq" id="WP_100668024.1">
    <property type="nucleotide sequence ID" value="NZ_CP024955.1"/>
</dbReference>
<evidence type="ECO:0000313" key="7">
    <source>
        <dbReference type="EMBL" id="ATY85235.1"/>
    </source>
</evidence>
<feature type="domain" description="D-isomer specific 2-hydroxyacid dehydrogenase NAD-binding" evidence="6">
    <location>
        <begin position="113"/>
        <end position="286"/>
    </location>
</feature>
<dbReference type="Pfam" id="PF00389">
    <property type="entry name" value="2-Hacid_dh"/>
    <property type="match status" value="1"/>
</dbReference>
<keyword evidence="3" id="KW-0520">NAD</keyword>
<organism evidence="7 8">
    <name type="scientific">Kyrpidia spormannii</name>
    <dbReference type="NCBI Taxonomy" id="2055160"/>
    <lineage>
        <taxon>Bacteria</taxon>
        <taxon>Bacillati</taxon>
        <taxon>Bacillota</taxon>
        <taxon>Bacilli</taxon>
        <taxon>Bacillales</taxon>
        <taxon>Alicyclobacillaceae</taxon>
        <taxon>Kyrpidia</taxon>
    </lineage>
</organism>
<gene>
    <name evidence="7" type="ORF">CVV65_10110</name>
</gene>
<evidence type="ECO:0000256" key="1">
    <source>
        <dbReference type="ARBA" id="ARBA00005854"/>
    </source>
</evidence>
<evidence type="ECO:0000259" key="5">
    <source>
        <dbReference type="Pfam" id="PF00389"/>
    </source>
</evidence>
<evidence type="ECO:0000256" key="2">
    <source>
        <dbReference type="ARBA" id="ARBA00023002"/>
    </source>
</evidence>
<dbReference type="SUPFAM" id="SSF51735">
    <property type="entry name" value="NAD(P)-binding Rossmann-fold domains"/>
    <property type="match status" value="1"/>
</dbReference>
<dbReference type="PANTHER" id="PTHR43333:SF1">
    <property type="entry name" value="D-ISOMER SPECIFIC 2-HYDROXYACID DEHYDROGENASE NAD-BINDING DOMAIN-CONTAINING PROTEIN"/>
    <property type="match status" value="1"/>
</dbReference>
<name>A0A2K8N803_9BACL</name>
<dbReference type="Pfam" id="PF02826">
    <property type="entry name" value="2-Hacid_dh_C"/>
    <property type="match status" value="1"/>
</dbReference>
<dbReference type="InterPro" id="IPR006140">
    <property type="entry name" value="D-isomer_DH_NAD-bd"/>
</dbReference>
<accession>A0A2K8N803</accession>
<dbReference type="InterPro" id="IPR006139">
    <property type="entry name" value="D-isomer_2_OHA_DH_cat_dom"/>
</dbReference>
<dbReference type="InterPro" id="IPR036291">
    <property type="entry name" value="NAD(P)-bd_dom_sf"/>
</dbReference>
<sequence>MGVGHEESVLWISTLEIDAALLGRIAEKARPFRVIQTGEGDGDAVPLQDVEIWATYGDDVSTGILRCMPQLRWIQLLQSGYDRVPVDELRRRGIRMTTTHGVHAGAVAEYVLFMTLYFLRDMAHFQRLQVIRRWDRSITGTELAGKVLAVVGTGAIGKEIARRASAFGMKTIGINRSARPSPCFEQVVGIQNLDWVLSEADVVVSTLPGGLETRHFWNRERLEKLQRDAVFINVGRGSSVDTEGLLSVVRRGGLKGVALDVFEQEPLPALHPLWNTPGVVLTPHMAAKTREYLSRAVSCFLENLDRYRRGLHLVHEIAVQ</sequence>
<dbReference type="KEGG" id="kyr:CVV65_10110"/>
<comment type="similarity">
    <text evidence="1 4">Belongs to the D-isomer specific 2-hydroxyacid dehydrogenase family.</text>
</comment>
<dbReference type="Proteomes" id="UP000231932">
    <property type="component" value="Chromosome"/>
</dbReference>
<reference evidence="8" key="1">
    <citation type="submission" date="2017-11" db="EMBL/GenBank/DDBJ databases">
        <title>Complete Genome Sequence of Kyrpidia sp. Strain EA-1, a thermophilic, hydrogen-oxidizing Bacterium, isolated from the Azores.</title>
        <authorList>
            <person name="Reiner J.E."/>
            <person name="Lapp C.J."/>
            <person name="Bunk B."/>
            <person name="Gescher J."/>
        </authorList>
    </citation>
    <scope>NUCLEOTIDE SEQUENCE [LARGE SCALE GENOMIC DNA]</scope>
    <source>
        <strain evidence="8">EA-1</strain>
    </source>
</reference>
<evidence type="ECO:0000256" key="4">
    <source>
        <dbReference type="RuleBase" id="RU003719"/>
    </source>
</evidence>
<feature type="domain" description="D-isomer specific 2-hydroxyacid dehydrogenase catalytic" evidence="5">
    <location>
        <begin position="47"/>
        <end position="312"/>
    </location>
</feature>
<dbReference type="Gene3D" id="3.40.50.720">
    <property type="entry name" value="NAD(P)-binding Rossmann-like Domain"/>
    <property type="match status" value="2"/>
</dbReference>
<evidence type="ECO:0000313" key="8">
    <source>
        <dbReference type="Proteomes" id="UP000231932"/>
    </source>
</evidence>
<evidence type="ECO:0000259" key="6">
    <source>
        <dbReference type="Pfam" id="PF02826"/>
    </source>
</evidence>
<proteinExistence type="inferred from homology"/>
<dbReference type="EMBL" id="CP024955">
    <property type="protein sequence ID" value="ATY85235.1"/>
    <property type="molecule type" value="Genomic_DNA"/>
</dbReference>
<dbReference type="SUPFAM" id="SSF52283">
    <property type="entry name" value="Formate/glycerate dehydrogenase catalytic domain-like"/>
    <property type="match status" value="1"/>
</dbReference>
<dbReference type="GO" id="GO:0016616">
    <property type="term" value="F:oxidoreductase activity, acting on the CH-OH group of donors, NAD or NADP as acceptor"/>
    <property type="evidence" value="ECO:0007669"/>
    <property type="project" value="InterPro"/>
</dbReference>
<protein>
    <submittedName>
        <fullName evidence="7">Hydroxyacid dehydrogenase</fullName>
    </submittedName>
</protein>
<dbReference type="AlphaFoldDB" id="A0A2K8N803"/>
<keyword evidence="2 4" id="KW-0560">Oxidoreductase</keyword>
<dbReference type="OrthoDB" id="9805416at2"/>
<dbReference type="GO" id="GO:0051287">
    <property type="term" value="F:NAD binding"/>
    <property type="evidence" value="ECO:0007669"/>
    <property type="project" value="InterPro"/>
</dbReference>